<comment type="caution">
    <text evidence="3">The sequence shown here is derived from an EMBL/GenBank/DDBJ whole genome shotgun (WGS) entry which is preliminary data.</text>
</comment>
<keyword evidence="4" id="KW-1185">Reference proteome</keyword>
<dbReference type="Gene3D" id="1.10.530.10">
    <property type="match status" value="1"/>
</dbReference>
<organism evidence="3 4">
    <name type="scientific">Paenibacillus melissococcoides</name>
    <dbReference type="NCBI Taxonomy" id="2912268"/>
    <lineage>
        <taxon>Bacteria</taxon>
        <taxon>Bacillati</taxon>
        <taxon>Bacillota</taxon>
        <taxon>Bacilli</taxon>
        <taxon>Bacillales</taxon>
        <taxon>Paenibacillaceae</taxon>
        <taxon>Paenibacillus</taxon>
    </lineage>
</organism>
<feature type="domain" description="Transglycosylase SLT" evidence="2">
    <location>
        <begin position="93"/>
        <end position="213"/>
    </location>
</feature>
<dbReference type="Proteomes" id="UP001154322">
    <property type="component" value="Unassembled WGS sequence"/>
</dbReference>
<dbReference type="RefSeq" id="WP_213426242.1">
    <property type="nucleotide sequence ID" value="NZ_AP031286.1"/>
</dbReference>
<name>A0ABM9G270_9BACL</name>
<dbReference type="SUPFAM" id="SSF53955">
    <property type="entry name" value="Lysozyme-like"/>
    <property type="match status" value="1"/>
</dbReference>
<accession>A0ABM9G270</accession>
<feature type="compositionally biased region" description="Polar residues" evidence="1">
    <location>
        <begin position="245"/>
        <end position="270"/>
    </location>
</feature>
<evidence type="ECO:0000256" key="1">
    <source>
        <dbReference type="SAM" id="MobiDB-lite"/>
    </source>
</evidence>
<dbReference type="InterPro" id="IPR023346">
    <property type="entry name" value="Lysozyme-like_dom_sf"/>
</dbReference>
<reference evidence="3" key="1">
    <citation type="submission" date="2022-06" db="EMBL/GenBank/DDBJ databases">
        <authorList>
            <person name="Dietemann V."/>
            <person name="Ory F."/>
            <person name="Dainat B."/>
            <person name="Oberhansli S."/>
        </authorList>
    </citation>
    <scope>NUCLEOTIDE SEQUENCE</scope>
    <source>
        <strain evidence="3">Ena-SAMPLE-TAB-26-04-2022-14:26:32:270-5432</strain>
    </source>
</reference>
<dbReference type="PROSITE" id="PS51257">
    <property type="entry name" value="PROKAR_LIPOPROTEIN"/>
    <property type="match status" value="1"/>
</dbReference>
<feature type="region of interest" description="Disordered" evidence="1">
    <location>
        <begin position="54"/>
        <end position="73"/>
    </location>
</feature>
<feature type="compositionally biased region" description="Low complexity" evidence="1">
    <location>
        <begin position="235"/>
        <end position="244"/>
    </location>
</feature>
<dbReference type="InterPro" id="IPR008258">
    <property type="entry name" value="Transglycosylase_SLT_dom_1"/>
</dbReference>
<proteinExistence type="predicted"/>
<evidence type="ECO:0000259" key="2">
    <source>
        <dbReference type="Pfam" id="PF01464"/>
    </source>
</evidence>
<gene>
    <name evidence="3" type="ORF">WJ0W_002836</name>
</gene>
<feature type="region of interest" description="Disordered" evidence="1">
    <location>
        <begin position="235"/>
        <end position="270"/>
    </location>
</feature>
<protein>
    <submittedName>
        <fullName evidence="3">Lytic transglycosylase domain-containing protein</fullName>
    </submittedName>
</protein>
<feature type="compositionally biased region" description="Basic and acidic residues" evidence="1">
    <location>
        <begin position="54"/>
        <end position="65"/>
    </location>
</feature>
<sequence length="270" mass="30583">MRKGVITVVGAAIVLTSCSLDGLNRETATYQEYIDRVPLVFELEVERQARQVDLHKSSGKEKEVRIQSASAKSEAPIRPHIPSIKLPDEVLDMIWKETRKKKIDYITFLALIKVESNFDTDLVHSNPNGTEDYGLVQMNSVNVSRLSKAIGRPNLDMFEPKDNILLGLAELLECRAYWKDKYKGDDLEKAMLLAYNRGRYGSKRWIQDKGTLDSAYTKRVLKAKAHYEREAAKAAQAVKTAQKKSGSNMASPKQQKPAQTMRIQRTRQAN</sequence>
<dbReference type="Pfam" id="PF01464">
    <property type="entry name" value="SLT"/>
    <property type="match status" value="1"/>
</dbReference>
<evidence type="ECO:0000313" key="4">
    <source>
        <dbReference type="Proteomes" id="UP001154322"/>
    </source>
</evidence>
<dbReference type="EMBL" id="CALYLO010000003">
    <property type="protein sequence ID" value="CAH8245601.1"/>
    <property type="molecule type" value="Genomic_DNA"/>
</dbReference>
<evidence type="ECO:0000313" key="3">
    <source>
        <dbReference type="EMBL" id="CAH8245601.1"/>
    </source>
</evidence>